<evidence type="ECO:0000313" key="4">
    <source>
        <dbReference type="EMBL" id="MBB3945979.1"/>
    </source>
</evidence>
<keyword evidence="5" id="KW-1185">Reference proteome</keyword>
<keyword evidence="2" id="KW-0012">Acyltransferase</keyword>
<protein>
    <submittedName>
        <fullName evidence="4">Ribosomal protein S18 acetylase RimI-like enzyme</fullName>
    </submittedName>
</protein>
<dbReference type="RefSeq" id="WP_183895792.1">
    <property type="nucleotide sequence ID" value="NZ_JACIDV010000005.1"/>
</dbReference>
<comment type="caution">
    <text evidence="4">The sequence shown here is derived from an EMBL/GenBank/DDBJ whole genome shotgun (WGS) entry which is preliminary data.</text>
</comment>
<dbReference type="PROSITE" id="PS51186">
    <property type="entry name" value="GNAT"/>
    <property type="match status" value="1"/>
</dbReference>
<dbReference type="CDD" id="cd04301">
    <property type="entry name" value="NAT_SF"/>
    <property type="match status" value="1"/>
</dbReference>
<gene>
    <name evidence="4" type="ORF">GGQ73_001925</name>
</gene>
<dbReference type="InterPro" id="IPR016181">
    <property type="entry name" value="Acyl_CoA_acyltransferase"/>
</dbReference>
<dbReference type="InterPro" id="IPR000182">
    <property type="entry name" value="GNAT_dom"/>
</dbReference>
<evidence type="ECO:0000259" key="3">
    <source>
        <dbReference type="PROSITE" id="PS51186"/>
    </source>
</evidence>
<reference evidence="4 5" key="1">
    <citation type="submission" date="2020-08" db="EMBL/GenBank/DDBJ databases">
        <title>Genomic Encyclopedia of Type Strains, Phase IV (KMG-IV): sequencing the most valuable type-strain genomes for metagenomic binning, comparative biology and taxonomic classification.</title>
        <authorList>
            <person name="Goeker M."/>
        </authorList>
    </citation>
    <scope>NUCLEOTIDE SEQUENCE [LARGE SCALE GENOMIC DNA]</scope>
    <source>
        <strain evidence="4 5">DSM 26438</strain>
    </source>
</reference>
<dbReference type="GO" id="GO:0005840">
    <property type="term" value="C:ribosome"/>
    <property type="evidence" value="ECO:0007669"/>
    <property type="project" value="UniProtKB-KW"/>
</dbReference>
<dbReference type="GO" id="GO:0016747">
    <property type="term" value="F:acyltransferase activity, transferring groups other than amino-acyl groups"/>
    <property type="evidence" value="ECO:0007669"/>
    <property type="project" value="InterPro"/>
</dbReference>
<evidence type="ECO:0000313" key="5">
    <source>
        <dbReference type="Proteomes" id="UP000565286"/>
    </source>
</evidence>
<dbReference type="Pfam" id="PF00583">
    <property type="entry name" value="Acetyltransf_1"/>
    <property type="match status" value="1"/>
</dbReference>
<evidence type="ECO:0000256" key="1">
    <source>
        <dbReference type="ARBA" id="ARBA00022679"/>
    </source>
</evidence>
<keyword evidence="1" id="KW-0808">Transferase</keyword>
<dbReference type="EMBL" id="JACIDV010000005">
    <property type="protein sequence ID" value="MBB3945979.1"/>
    <property type="molecule type" value="Genomic_DNA"/>
</dbReference>
<dbReference type="SUPFAM" id="SSF55729">
    <property type="entry name" value="Acyl-CoA N-acyltransferases (Nat)"/>
    <property type="match status" value="1"/>
</dbReference>
<dbReference type="Proteomes" id="UP000565286">
    <property type="component" value="Unassembled WGS sequence"/>
</dbReference>
<accession>A0A7W6G214</accession>
<dbReference type="PANTHER" id="PTHR43877">
    <property type="entry name" value="AMINOALKYLPHOSPHONATE N-ACETYLTRANSFERASE-RELATED-RELATED"/>
    <property type="match status" value="1"/>
</dbReference>
<dbReference type="AlphaFoldDB" id="A0A7W6G214"/>
<keyword evidence="4" id="KW-0687">Ribonucleoprotein</keyword>
<evidence type="ECO:0000256" key="2">
    <source>
        <dbReference type="ARBA" id="ARBA00023315"/>
    </source>
</evidence>
<name>A0A7W6G214_9HYPH</name>
<dbReference type="Gene3D" id="3.40.630.30">
    <property type="match status" value="1"/>
</dbReference>
<proteinExistence type="predicted"/>
<sequence length="169" mass="18928">MHFRPARADDAASLAAISVEVWIGTYVRKGVNSVFAEYALSEFTAAKFEAFLASENEAVIVSQNENGIDGFIRLSFDSPAPDCDRCATEICTLYVQPRHHGRKLGSGLLHEALRLCQARDISEVWLAVNSQNTRAIEFYKAHSFSLSGQTHFRIADEVYLNEVMKRRTV</sequence>
<organism evidence="4 5">
    <name type="scientific">Rhizobium skierniewicense</name>
    <dbReference type="NCBI Taxonomy" id="984260"/>
    <lineage>
        <taxon>Bacteria</taxon>
        <taxon>Pseudomonadati</taxon>
        <taxon>Pseudomonadota</taxon>
        <taxon>Alphaproteobacteria</taxon>
        <taxon>Hyphomicrobiales</taxon>
        <taxon>Rhizobiaceae</taxon>
        <taxon>Rhizobium/Agrobacterium group</taxon>
        <taxon>Rhizobium</taxon>
    </lineage>
</organism>
<feature type="domain" description="N-acetyltransferase" evidence="3">
    <location>
        <begin position="1"/>
        <end position="169"/>
    </location>
</feature>
<keyword evidence="4" id="KW-0689">Ribosomal protein</keyword>
<dbReference type="InterPro" id="IPR050832">
    <property type="entry name" value="Bact_Acetyltransf"/>
</dbReference>